<protein>
    <recommendedName>
        <fullName evidence="3">MobA-like NTP transferase domain-containing protein</fullName>
    </recommendedName>
</protein>
<dbReference type="CDD" id="cd02523">
    <property type="entry name" value="PC_cytidylyltransferase"/>
    <property type="match status" value="1"/>
</dbReference>
<feature type="domain" description="MobA-like NTP transferase" evidence="3">
    <location>
        <begin position="3"/>
        <end position="113"/>
    </location>
</feature>
<gene>
    <name evidence="4" type="ORF">METZ01_LOCUS253314</name>
</gene>
<dbReference type="GO" id="GO:0016779">
    <property type="term" value="F:nucleotidyltransferase activity"/>
    <property type="evidence" value="ECO:0007669"/>
    <property type="project" value="UniProtKB-KW"/>
</dbReference>
<reference evidence="4" key="1">
    <citation type="submission" date="2018-05" db="EMBL/GenBank/DDBJ databases">
        <authorList>
            <person name="Lanie J.A."/>
            <person name="Ng W.-L."/>
            <person name="Kazmierczak K.M."/>
            <person name="Andrzejewski T.M."/>
            <person name="Davidsen T.M."/>
            <person name="Wayne K.J."/>
            <person name="Tettelin H."/>
            <person name="Glass J.I."/>
            <person name="Rusch D."/>
            <person name="Podicherti R."/>
            <person name="Tsui H.-C.T."/>
            <person name="Winkler M.E."/>
        </authorList>
    </citation>
    <scope>NUCLEOTIDE SEQUENCE</scope>
</reference>
<proteinExistence type="predicted"/>
<dbReference type="Pfam" id="PF12804">
    <property type="entry name" value="NTP_transf_3"/>
    <property type="match status" value="1"/>
</dbReference>
<dbReference type="InterPro" id="IPR025877">
    <property type="entry name" value="MobA-like_NTP_Trfase"/>
</dbReference>
<accession>A0A382ILB6</accession>
<dbReference type="InterPro" id="IPR029044">
    <property type="entry name" value="Nucleotide-diphossugar_trans"/>
</dbReference>
<evidence type="ECO:0000256" key="2">
    <source>
        <dbReference type="ARBA" id="ARBA00022695"/>
    </source>
</evidence>
<sequence length="251" mass="28370">MKAIIVAAGVGSRLGELTKELPKSLIDINGKSILERQILSFKKFGINNIVIIRGPHREKYSFNDVKYVNDDDYENHNLLGSLMVAEDELNEDVIISYGDIIFDETVLEQTLAFSGNAGLAIDYNWEKNYSEKSKELLGKVSVVTIENNSISNIGYYENIDKNPGSILGEFIGIMKLSPQSANYFVTKYNELKRNHDGKFHDSPSINFGIITDMINELIHNKIQFLPIKISGVWCEIDTQQDLENAKKLFLD</sequence>
<dbReference type="Gene3D" id="3.90.550.10">
    <property type="entry name" value="Spore Coat Polysaccharide Biosynthesis Protein SpsA, Chain A"/>
    <property type="match status" value="1"/>
</dbReference>
<evidence type="ECO:0000256" key="1">
    <source>
        <dbReference type="ARBA" id="ARBA00022679"/>
    </source>
</evidence>
<dbReference type="PANTHER" id="PTHR43584">
    <property type="entry name" value="NUCLEOTIDYL TRANSFERASE"/>
    <property type="match status" value="1"/>
</dbReference>
<dbReference type="PANTHER" id="PTHR43584:SF8">
    <property type="entry name" value="N-ACETYLMURAMATE ALPHA-1-PHOSPHATE URIDYLYLTRANSFERASE"/>
    <property type="match status" value="1"/>
</dbReference>
<evidence type="ECO:0000313" key="4">
    <source>
        <dbReference type="EMBL" id="SVC00460.1"/>
    </source>
</evidence>
<name>A0A382ILB6_9ZZZZ</name>
<dbReference type="InterPro" id="IPR050065">
    <property type="entry name" value="GlmU-like"/>
</dbReference>
<keyword evidence="1" id="KW-0808">Transferase</keyword>
<dbReference type="SUPFAM" id="SSF53448">
    <property type="entry name" value="Nucleotide-diphospho-sugar transferases"/>
    <property type="match status" value="1"/>
</dbReference>
<evidence type="ECO:0000259" key="3">
    <source>
        <dbReference type="Pfam" id="PF12804"/>
    </source>
</evidence>
<dbReference type="EMBL" id="UINC01068112">
    <property type="protein sequence ID" value="SVC00460.1"/>
    <property type="molecule type" value="Genomic_DNA"/>
</dbReference>
<dbReference type="AlphaFoldDB" id="A0A382ILB6"/>
<organism evidence="4">
    <name type="scientific">marine metagenome</name>
    <dbReference type="NCBI Taxonomy" id="408172"/>
    <lineage>
        <taxon>unclassified sequences</taxon>
        <taxon>metagenomes</taxon>
        <taxon>ecological metagenomes</taxon>
    </lineage>
</organism>
<keyword evidence="2" id="KW-0548">Nucleotidyltransferase</keyword>